<keyword evidence="6" id="KW-0032">Aminotransferase</keyword>
<dbReference type="EMBL" id="JAUKVY010000007">
    <property type="protein sequence ID" value="MDO1532944.1"/>
    <property type="molecule type" value="Genomic_DNA"/>
</dbReference>
<evidence type="ECO:0000256" key="3">
    <source>
        <dbReference type="RuleBase" id="RU004075"/>
    </source>
</evidence>
<gene>
    <name evidence="6" type="ORF">Q2T77_11655</name>
</gene>
<organism evidence="6 7">
    <name type="scientific">Variovorax ginsengisoli</name>
    <dbReference type="NCBI Taxonomy" id="363844"/>
    <lineage>
        <taxon>Bacteria</taxon>
        <taxon>Pseudomonadati</taxon>
        <taxon>Pseudomonadota</taxon>
        <taxon>Betaproteobacteria</taxon>
        <taxon>Burkholderiales</taxon>
        <taxon>Comamonadaceae</taxon>
        <taxon>Variovorax</taxon>
    </lineage>
</organism>
<dbReference type="PANTHER" id="PTHR43586:SF15">
    <property type="entry name" value="BLR3095 PROTEIN"/>
    <property type="match status" value="1"/>
</dbReference>
<dbReference type="PROSITE" id="PS00595">
    <property type="entry name" value="AA_TRANSFER_CLASS_5"/>
    <property type="match status" value="1"/>
</dbReference>
<evidence type="ECO:0000259" key="5">
    <source>
        <dbReference type="Pfam" id="PF00266"/>
    </source>
</evidence>
<comment type="cofactor">
    <cofactor evidence="1 4">
        <name>pyridoxal 5'-phosphate</name>
        <dbReference type="ChEBI" id="CHEBI:597326"/>
    </cofactor>
</comment>
<evidence type="ECO:0000256" key="1">
    <source>
        <dbReference type="ARBA" id="ARBA00001933"/>
    </source>
</evidence>
<dbReference type="GO" id="GO:0008483">
    <property type="term" value="F:transaminase activity"/>
    <property type="evidence" value="ECO:0007669"/>
    <property type="project" value="UniProtKB-KW"/>
</dbReference>
<sequence>MKHPFSSYRKLFPILDNAVQLSSCSQSALSLPVRQAIDEYLDVWVRRGADWGYWMDQVALARAEFARMIHANAEDIAVLGSVSDAASAIASALRFDDGRPEVVTSMLDFPSICHVWLAQQPRGAQVRLVQAEAGRTDTTQRIAAAIDDRTALVSVSQACFYDGQIVDIAATGRAARAQGAIQFVDAYQSAGSIAIDVRAQEVDILAAGAQKYLLGIPGIAFLYVRPALARQLVPTVTGWFGRVNPFAFDPAQLDFADSATRFNTGTPPMMCASVARASMALLNEIGVPAIEAYLQQLSAVAIEEAASLDLEVASPLDPAAKGANTAIRIADAAAIEARMLQSGYVVSARNDVIRIAPHFYNTADDVVGALRELARLTR</sequence>
<dbReference type="InterPro" id="IPR000192">
    <property type="entry name" value="Aminotrans_V_dom"/>
</dbReference>
<evidence type="ECO:0000256" key="4">
    <source>
        <dbReference type="RuleBase" id="RU004504"/>
    </source>
</evidence>
<evidence type="ECO:0000313" key="6">
    <source>
        <dbReference type="EMBL" id="MDO1532944.1"/>
    </source>
</evidence>
<comment type="similarity">
    <text evidence="3">Belongs to the class-V pyridoxal-phosphate-dependent aminotransferase family.</text>
</comment>
<feature type="domain" description="Aminotransferase class V" evidence="5">
    <location>
        <begin position="55"/>
        <end position="313"/>
    </location>
</feature>
<dbReference type="InterPro" id="IPR015424">
    <property type="entry name" value="PyrdxlP-dep_Trfase"/>
</dbReference>
<evidence type="ECO:0000256" key="2">
    <source>
        <dbReference type="ARBA" id="ARBA00022898"/>
    </source>
</evidence>
<dbReference type="Proteomes" id="UP001169027">
    <property type="component" value="Unassembled WGS sequence"/>
</dbReference>
<dbReference type="InterPro" id="IPR015422">
    <property type="entry name" value="PyrdxlP-dep_Trfase_small"/>
</dbReference>
<protein>
    <submittedName>
        <fullName evidence="6">Aminotransferase class V-fold PLP-dependent enzyme</fullName>
    </submittedName>
</protein>
<dbReference type="InterPro" id="IPR015421">
    <property type="entry name" value="PyrdxlP-dep_Trfase_major"/>
</dbReference>
<reference evidence="6" key="1">
    <citation type="submission" date="2023-06" db="EMBL/GenBank/DDBJ databases">
        <authorList>
            <person name="Jiang Y."/>
            <person name="Liu Q."/>
        </authorList>
    </citation>
    <scope>NUCLEOTIDE SEQUENCE</scope>
    <source>
        <strain evidence="6">CGMCC 1.12090</strain>
    </source>
</reference>
<dbReference type="SUPFAM" id="SSF53383">
    <property type="entry name" value="PLP-dependent transferases"/>
    <property type="match status" value="1"/>
</dbReference>
<dbReference type="RefSeq" id="WP_301808409.1">
    <property type="nucleotide sequence ID" value="NZ_JAUJZH010000007.1"/>
</dbReference>
<evidence type="ECO:0000313" key="7">
    <source>
        <dbReference type="Proteomes" id="UP001169027"/>
    </source>
</evidence>
<dbReference type="InterPro" id="IPR020578">
    <property type="entry name" value="Aminotrans_V_PyrdxlP_BS"/>
</dbReference>
<dbReference type="PANTHER" id="PTHR43586">
    <property type="entry name" value="CYSTEINE DESULFURASE"/>
    <property type="match status" value="1"/>
</dbReference>
<accession>A0ABT8S1Y9</accession>
<keyword evidence="6" id="KW-0808">Transferase</keyword>
<keyword evidence="7" id="KW-1185">Reference proteome</keyword>
<keyword evidence="2" id="KW-0663">Pyridoxal phosphate</keyword>
<comment type="caution">
    <text evidence="6">The sequence shown here is derived from an EMBL/GenBank/DDBJ whole genome shotgun (WGS) entry which is preliminary data.</text>
</comment>
<dbReference type="Pfam" id="PF00266">
    <property type="entry name" value="Aminotran_5"/>
    <property type="match status" value="1"/>
</dbReference>
<proteinExistence type="inferred from homology"/>
<dbReference type="Gene3D" id="3.90.1150.10">
    <property type="entry name" value="Aspartate Aminotransferase, domain 1"/>
    <property type="match status" value="1"/>
</dbReference>
<name>A0ABT8S1Y9_9BURK</name>
<dbReference type="Gene3D" id="3.40.640.10">
    <property type="entry name" value="Type I PLP-dependent aspartate aminotransferase-like (Major domain)"/>
    <property type="match status" value="1"/>
</dbReference>